<dbReference type="AlphaFoldDB" id="A0AAV2KLQ2"/>
<reference evidence="1 2" key="1">
    <citation type="submission" date="2024-04" db="EMBL/GenBank/DDBJ databases">
        <authorList>
            <person name="Waldvogel A.-M."/>
            <person name="Schoenle A."/>
        </authorList>
    </citation>
    <scope>NUCLEOTIDE SEQUENCE [LARGE SCALE GENOMIC DNA]</scope>
</reference>
<gene>
    <name evidence="1" type="ORF">KC01_LOCUS19553</name>
</gene>
<dbReference type="Proteomes" id="UP001497482">
    <property type="component" value="Chromosome 19"/>
</dbReference>
<organism evidence="1 2">
    <name type="scientific">Knipowitschia caucasica</name>
    <name type="common">Caucasian dwarf goby</name>
    <name type="synonym">Pomatoschistus caucasicus</name>
    <dbReference type="NCBI Taxonomy" id="637954"/>
    <lineage>
        <taxon>Eukaryota</taxon>
        <taxon>Metazoa</taxon>
        <taxon>Chordata</taxon>
        <taxon>Craniata</taxon>
        <taxon>Vertebrata</taxon>
        <taxon>Euteleostomi</taxon>
        <taxon>Actinopterygii</taxon>
        <taxon>Neopterygii</taxon>
        <taxon>Teleostei</taxon>
        <taxon>Neoteleostei</taxon>
        <taxon>Acanthomorphata</taxon>
        <taxon>Gobiaria</taxon>
        <taxon>Gobiiformes</taxon>
        <taxon>Gobioidei</taxon>
        <taxon>Gobiidae</taxon>
        <taxon>Gobiinae</taxon>
        <taxon>Knipowitschia</taxon>
    </lineage>
</organism>
<sequence>MSLTQQKNQAPHMDHGKFRATDRVLLQSPAAESCCRVLLQSPAAESCCRVLLQSPAAESCCRVLLQSPAAVLWYALLLLTHV</sequence>
<name>A0AAV2KLQ2_KNICA</name>
<protein>
    <submittedName>
        <fullName evidence="1">Uncharacterized protein</fullName>
    </submittedName>
</protein>
<accession>A0AAV2KLQ2</accession>
<evidence type="ECO:0000313" key="1">
    <source>
        <dbReference type="EMBL" id="CAL1589971.1"/>
    </source>
</evidence>
<dbReference type="EMBL" id="OZ035841">
    <property type="protein sequence ID" value="CAL1589971.1"/>
    <property type="molecule type" value="Genomic_DNA"/>
</dbReference>
<keyword evidence="2" id="KW-1185">Reference proteome</keyword>
<evidence type="ECO:0000313" key="2">
    <source>
        <dbReference type="Proteomes" id="UP001497482"/>
    </source>
</evidence>
<proteinExistence type="predicted"/>